<dbReference type="SMART" id="SM00342">
    <property type="entry name" value="HTH_ARAC"/>
    <property type="match status" value="1"/>
</dbReference>
<dbReference type="Gene3D" id="1.10.10.60">
    <property type="entry name" value="Homeodomain-like"/>
    <property type="match status" value="1"/>
</dbReference>
<evidence type="ECO:0000259" key="4">
    <source>
        <dbReference type="PROSITE" id="PS01124"/>
    </source>
</evidence>
<keyword evidence="3" id="KW-0804">Transcription</keyword>
<evidence type="ECO:0000313" key="5">
    <source>
        <dbReference type="EMBL" id="SHJ85435.1"/>
    </source>
</evidence>
<dbReference type="PROSITE" id="PS01124">
    <property type="entry name" value="HTH_ARAC_FAMILY_2"/>
    <property type="match status" value="1"/>
</dbReference>
<dbReference type="GO" id="GO:0003700">
    <property type="term" value="F:DNA-binding transcription factor activity"/>
    <property type="evidence" value="ECO:0007669"/>
    <property type="project" value="InterPro"/>
</dbReference>
<dbReference type="InterPro" id="IPR050204">
    <property type="entry name" value="AraC_XylS_family_regulators"/>
</dbReference>
<accession>A0A1M6MPK2</accession>
<feature type="domain" description="HTH araC/xylS-type" evidence="4">
    <location>
        <begin position="391"/>
        <end position="494"/>
    </location>
</feature>
<evidence type="ECO:0000313" key="6">
    <source>
        <dbReference type="Proteomes" id="UP000184395"/>
    </source>
</evidence>
<keyword evidence="2 5" id="KW-0238">DNA-binding</keyword>
<proteinExistence type="predicted"/>
<gene>
    <name evidence="5" type="ORF">SAMN05192548_100830</name>
</gene>
<dbReference type="OrthoDB" id="9146493at2"/>
<dbReference type="InterPro" id="IPR009057">
    <property type="entry name" value="Homeodomain-like_sf"/>
</dbReference>
<dbReference type="PANTHER" id="PTHR46796:SF12">
    <property type="entry name" value="HTH-TYPE DNA-BINDING TRANSCRIPTIONAL ACTIVATOR EUTR"/>
    <property type="match status" value="1"/>
</dbReference>
<dbReference type="EMBL" id="FRAB01000008">
    <property type="protein sequence ID" value="SHJ85435.1"/>
    <property type="molecule type" value="Genomic_DNA"/>
</dbReference>
<reference evidence="5 6" key="1">
    <citation type="submission" date="2016-11" db="EMBL/GenBank/DDBJ databases">
        <authorList>
            <person name="Jaros S."/>
            <person name="Januszkiewicz K."/>
            <person name="Wedrychowicz H."/>
        </authorList>
    </citation>
    <scope>NUCLEOTIDE SEQUENCE [LARGE SCALE GENOMIC DNA]</scope>
    <source>
        <strain evidence="5 6">LMG 20594</strain>
    </source>
</reference>
<dbReference type="Proteomes" id="UP000184395">
    <property type="component" value="Unassembled WGS sequence"/>
</dbReference>
<sequence length="494" mass="54475">MFLTLYFPLAASLSVQDLPDGFINKVREGNVQAAGAQAARWSDLARNGAGAATGSPGLLQLHADMQMTLGICDEAEEQYRRAQKAIRSPRQAIRAASCRNAGWQALFRHRLATALSCFARLIDEPDVEVSRQLEARLAITGTLHELGRSRDATDALDELAAAASEHGSDSWRDIVATLRFDVAVQRELRGAAQLNDHVYWQSGLGGQGLRSVGAVGTVGTVGTASDEADLHEVGALSVRTPLLCERIGYLRQLRALASGERGAMDRITAHLNWAQQHGLGDYLRTTRLEVVLAALACDAPQLAESLLEPLHRTDHAASTGHRQLEYLYCVAKTHQALGRSREGMVFFGRYALIATQCLRDDSQVLTSYSARAARQAPQLDDVAARLPARYRRAYRYLQENLDRRDLSVREVAAEVGVTERALQSAFKHSLGLSPSELIRRLRMERIRADLLDDSFSGDRTVLLTANKWGVQNRSTLVSGYRKQFHEVPSETLER</sequence>
<dbReference type="InterPro" id="IPR018060">
    <property type="entry name" value="HTH_AraC"/>
</dbReference>
<dbReference type="PANTHER" id="PTHR46796">
    <property type="entry name" value="HTH-TYPE TRANSCRIPTIONAL ACTIVATOR RHAS-RELATED"/>
    <property type="match status" value="1"/>
</dbReference>
<evidence type="ECO:0000256" key="2">
    <source>
        <dbReference type="ARBA" id="ARBA00023125"/>
    </source>
</evidence>
<dbReference type="AlphaFoldDB" id="A0A1M6MPK2"/>
<evidence type="ECO:0000256" key="1">
    <source>
        <dbReference type="ARBA" id="ARBA00023015"/>
    </source>
</evidence>
<protein>
    <submittedName>
        <fullName evidence="5">AraC-type DNA-binding protein</fullName>
    </submittedName>
</protein>
<dbReference type="RefSeq" id="WP_073428324.1">
    <property type="nucleotide sequence ID" value="NZ_CADFGY010000010.1"/>
</dbReference>
<keyword evidence="1" id="KW-0805">Transcription regulation</keyword>
<evidence type="ECO:0000256" key="3">
    <source>
        <dbReference type="ARBA" id="ARBA00023163"/>
    </source>
</evidence>
<dbReference type="STRING" id="169427.SAMN05192548_100830"/>
<organism evidence="5 6">
    <name type="scientific">Paraburkholderia terricola</name>
    <dbReference type="NCBI Taxonomy" id="169427"/>
    <lineage>
        <taxon>Bacteria</taxon>
        <taxon>Pseudomonadati</taxon>
        <taxon>Pseudomonadota</taxon>
        <taxon>Betaproteobacteria</taxon>
        <taxon>Burkholderiales</taxon>
        <taxon>Burkholderiaceae</taxon>
        <taxon>Paraburkholderia</taxon>
    </lineage>
</organism>
<name>A0A1M6MPK2_9BURK</name>
<dbReference type="Pfam" id="PF12833">
    <property type="entry name" value="HTH_18"/>
    <property type="match status" value="1"/>
</dbReference>
<dbReference type="SUPFAM" id="SSF46689">
    <property type="entry name" value="Homeodomain-like"/>
    <property type="match status" value="1"/>
</dbReference>
<dbReference type="GO" id="GO:0043565">
    <property type="term" value="F:sequence-specific DNA binding"/>
    <property type="evidence" value="ECO:0007669"/>
    <property type="project" value="InterPro"/>
</dbReference>